<evidence type="ECO:0000313" key="1">
    <source>
        <dbReference type="EMBL" id="KAK2564198.1"/>
    </source>
</evidence>
<reference evidence="1" key="1">
    <citation type="journal article" date="2023" name="G3 (Bethesda)">
        <title>Whole genome assembly and annotation of the endangered Caribbean coral Acropora cervicornis.</title>
        <authorList>
            <person name="Selwyn J.D."/>
            <person name="Vollmer S.V."/>
        </authorList>
    </citation>
    <scope>NUCLEOTIDE SEQUENCE</scope>
    <source>
        <strain evidence="1">K2</strain>
    </source>
</reference>
<sequence>MTVKVLIIVNLFMNKYLKKLLEAAKEDACLRKPMMDCFRESTSTTAKAMEQMSQTMKGLSEGIVQGMALLANALATP</sequence>
<evidence type="ECO:0000313" key="2">
    <source>
        <dbReference type="Proteomes" id="UP001249851"/>
    </source>
</evidence>
<dbReference type="Proteomes" id="UP001249851">
    <property type="component" value="Unassembled WGS sequence"/>
</dbReference>
<organism evidence="1 2">
    <name type="scientific">Acropora cervicornis</name>
    <name type="common">Staghorn coral</name>
    <dbReference type="NCBI Taxonomy" id="6130"/>
    <lineage>
        <taxon>Eukaryota</taxon>
        <taxon>Metazoa</taxon>
        <taxon>Cnidaria</taxon>
        <taxon>Anthozoa</taxon>
        <taxon>Hexacorallia</taxon>
        <taxon>Scleractinia</taxon>
        <taxon>Astrocoeniina</taxon>
        <taxon>Acroporidae</taxon>
        <taxon>Acropora</taxon>
    </lineage>
</organism>
<proteinExistence type="predicted"/>
<dbReference type="AlphaFoldDB" id="A0AAD9V7J8"/>
<keyword evidence="2" id="KW-1185">Reference proteome</keyword>
<accession>A0AAD9V7J8</accession>
<dbReference type="EMBL" id="JARQWQ010000023">
    <property type="protein sequence ID" value="KAK2564198.1"/>
    <property type="molecule type" value="Genomic_DNA"/>
</dbReference>
<gene>
    <name evidence="1" type="ORF">P5673_012442</name>
</gene>
<name>A0AAD9V7J8_ACRCE</name>
<comment type="caution">
    <text evidence="1">The sequence shown here is derived from an EMBL/GenBank/DDBJ whole genome shotgun (WGS) entry which is preliminary data.</text>
</comment>
<reference evidence="1" key="2">
    <citation type="journal article" date="2023" name="Science">
        <title>Genomic signatures of disease resistance in endangered staghorn corals.</title>
        <authorList>
            <person name="Vollmer S.V."/>
            <person name="Selwyn J.D."/>
            <person name="Despard B.A."/>
            <person name="Roesel C.L."/>
        </authorList>
    </citation>
    <scope>NUCLEOTIDE SEQUENCE</scope>
    <source>
        <strain evidence="1">K2</strain>
    </source>
</reference>
<protein>
    <submittedName>
        <fullName evidence="1">Uncharacterized protein</fullName>
    </submittedName>
</protein>